<feature type="transmembrane region" description="Helical" evidence="1">
    <location>
        <begin position="51"/>
        <end position="71"/>
    </location>
</feature>
<organism evidence="2 3">
    <name type="scientific">Streptomyces genisteinicus</name>
    <dbReference type="NCBI Taxonomy" id="2768068"/>
    <lineage>
        <taxon>Bacteria</taxon>
        <taxon>Bacillati</taxon>
        <taxon>Actinomycetota</taxon>
        <taxon>Actinomycetes</taxon>
        <taxon>Kitasatosporales</taxon>
        <taxon>Streptomycetaceae</taxon>
        <taxon>Streptomyces</taxon>
    </lineage>
</organism>
<dbReference type="InterPro" id="IPR033458">
    <property type="entry name" value="DUF5134"/>
</dbReference>
<dbReference type="Pfam" id="PF17197">
    <property type="entry name" value="DUF5134"/>
    <property type="match status" value="1"/>
</dbReference>
<proteinExistence type="predicted"/>
<feature type="transmembrane region" description="Helical" evidence="1">
    <location>
        <begin position="115"/>
        <end position="133"/>
    </location>
</feature>
<evidence type="ECO:0000313" key="3">
    <source>
        <dbReference type="Proteomes" id="UP000516230"/>
    </source>
</evidence>
<accession>A0A7H0I363</accession>
<reference evidence="2 3" key="1">
    <citation type="submission" date="2020-08" db="EMBL/GenBank/DDBJ databases">
        <title>A novel species.</title>
        <authorList>
            <person name="Gao J."/>
        </authorList>
    </citation>
    <scope>NUCLEOTIDE SEQUENCE [LARGE SCALE GENOMIC DNA]</scope>
    <source>
        <strain evidence="2 3">CRPJ-33</strain>
    </source>
</reference>
<keyword evidence="1" id="KW-0812">Transmembrane</keyword>
<name>A0A7H0I363_9ACTN</name>
<keyword evidence="1" id="KW-0472">Membrane</keyword>
<evidence type="ECO:0000313" key="2">
    <source>
        <dbReference type="EMBL" id="QNP67229.1"/>
    </source>
</evidence>
<dbReference type="Proteomes" id="UP000516230">
    <property type="component" value="Chromosome"/>
</dbReference>
<sequence>MVSCLATGVYCLSRMRSCRGAAREAAGGEALMGFGMAAMAVPAAVLSPPPWHWAVYAAVFGAAGLRALWTLRAGPGGGHHHPVHHLVSCLAMVHMAAAMSGPAGGHTAHLSAAPAGPPLLTAVLLVYFAGYALRAGTLLVPAPAAGTAGPAAPFAASDRAGRPEVAVACRLSMALAMLAMLLAL</sequence>
<keyword evidence="1" id="KW-1133">Transmembrane helix</keyword>
<protein>
    <submittedName>
        <fullName evidence="2">DUF5134 domain-containing protein</fullName>
    </submittedName>
</protein>
<feature type="transmembrane region" description="Helical" evidence="1">
    <location>
        <begin position="25"/>
        <end position="45"/>
    </location>
</feature>
<gene>
    <name evidence="2" type="ORF">IAG43_03305</name>
</gene>
<dbReference type="KEGG" id="sgj:IAG43_03305"/>
<feature type="transmembrane region" description="Helical" evidence="1">
    <location>
        <begin position="83"/>
        <end position="103"/>
    </location>
</feature>
<keyword evidence="3" id="KW-1185">Reference proteome</keyword>
<dbReference type="EMBL" id="CP060825">
    <property type="protein sequence ID" value="QNP67229.1"/>
    <property type="molecule type" value="Genomic_DNA"/>
</dbReference>
<dbReference type="AlphaFoldDB" id="A0A7H0I363"/>
<evidence type="ECO:0000256" key="1">
    <source>
        <dbReference type="SAM" id="Phobius"/>
    </source>
</evidence>